<dbReference type="STRING" id="1344416.A0A139ACX3"/>
<feature type="compositionally biased region" description="Polar residues" evidence="8">
    <location>
        <begin position="268"/>
        <end position="278"/>
    </location>
</feature>
<dbReference type="SUPFAM" id="SSF49417">
    <property type="entry name" value="p53-like transcription factors"/>
    <property type="match status" value="1"/>
</dbReference>
<dbReference type="InterPro" id="IPR008967">
    <property type="entry name" value="p53-like_TF_DNA-bd_sf"/>
</dbReference>
<feature type="compositionally biased region" description="Gly residues" evidence="8">
    <location>
        <begin position="124"/>
        <end position="136"/>
    </location>
</feature>
<feature type="compositionally biased region" description="Acidic residues" evidence="8">
    <location>
        <begin position="1057"/>
        <end position="1066"/>
    </location>
</feature>
<proteinExistence type="inferred from homology"/>
<dbReference type="Pfam" id="PF20144">
    <property type="entry name" value="TIG_SUH"/>
    <property type="match status" value="1"/>
</dbReference>
<dbReference type="InterPro" id="IPR037095">
    <property type="entry name" value="RBP-J/Cbf11_DNA-bd_sf"/>
</dbReference>
<comment type="subcellular location">
    <subcellularLocation>
        <location evidence="1">Nucleus</location>
    </subcellularLocation>
</comment>
<dbReference type="SUPFAM" id="SSF110217">
    <property type="entry name" value="DNA-binding protein LAG-1 (CSL)"/>
    <property type="match status" value="1"/>
</dbReference>
<evidence type="ECO:0000256" key="2">
    <source>
        <dbReference type="ARBA" id="ARBA00009704"/>
    </source>
</evidence>
<keyword evidence="4" id="KW-0238">DNA-binding</keyword>
<dbReference type="SMART" id="SM01268">
    <property type="entry name" value="BTD"/>
    <property type="match status" value="1"/>
</dbReference>
<evidence type="ECO:0000313" key="12">
    <source>
        <dbReference type="Proteomes" id="UP000070544"/>
    </source>
</evidence>
<evidence type="ECO:0000256" key="7">
    <source>
        <dbReference type="SAM" id="Coils"/>
    </source>
</evidence>
<dbReference type="InterPro" id="IPR014756">
    <property type="entry name" value="Ig_E-set"/>
</dbReference>
<keyword evidence="3" id="KW-0805">Transcription regulation</keyword>
<feature type="region of interest" description="Disordered" evidence="8">
    <location>
        <begin position="179"/>
        <end position="205"/>
    </location>
</feature>
<evidence type="ECO:0000313" key="11">
    <source>
        <dbReference type="EMBL" id="KXS14627.1"/>
    </source>
</evidence>
<feature type="compositionally biased region" description="Basic and acidic residues" evidence="8">
    <location>
        <begin position="572"/>
        <end position="591"/>
    </location>
</feature>
<evidence type="ECO:0000256" key="6">
    <source>
        <dbReference type="ARBA" id="ARBA00023242"/>
    </source>
</evidence>
<dbReference type="AlphaFoldDB" id="A0A139ACX3"/>
<reference evidence="11 12" key="1">
    <citation type="journal article" date="2015" name="Genome Biol. Evol.">
        <title>Phylogenomic analyses indicate that early fungi evolved digesting cell walls of algal ancestors of land plants.</title>
        <authorList>
            <person name="Chang Y."/>
            <person name="Wang S."/>
            <person name="Sekimoto S."/>
            <person name="Aerts A.L."/>
            <person name="Choi C."/>
            <person name="Clum A."/>
            <person name="LaButti K.M."/>
            <person name="Lindquist E.A."/>
            <person name="Yee Ngan C."/>
            <person name="Ohm R.A."/>
            <person name="Salamov A.A."/>
            <person name="Grigoriev I.V."/>
            <person name="Spatafora J.W."/>
            <person name="Berbee M.L."/>
        </authorList>
    </citation>
    <scope>NUCLEOTIDE SEQUENCE [LARGE SCALE GENOMIC DNA]</scope>
    <source>
        <strain evidence="11 12">JEL478</strain>
    </source>
</reference>
<protein>
    <submittedName>
        <fullName evidence="11">Uncharacterized protein</fullName>
    </submittedName>
</protein>
<gene>
    <name evidence="11" type="ORF">M427DRAFT_45007</name>
</gene>
<feature type="compositionally biased region" description="Polar residues" evidence="8">
    <location>
        <begin position="186"/>
        <end position="200"/>
    </location>
</feature>
<dbReference type="SMART" id="SM01267">
    <property type="entry name" value="LAG1_DNAbind"/>
    <property type="match status" value="1"/>
</dbReference>
<dbReference type="GO" id="GO:0001228">
    <property type="term" value="F:DNA-binding transcription activator activity, RNA polymerase II-specific"/>
    <property type="evidence" value="ECO:0007669"/>
    <property type="project" value="InterPro"/>
</dbReference>
<feature type="compositionally biased region" description="Low complexity" evidence="8">
    <location>
        <begin position="279"/>
        <end position="293"/>
    </location>
</feature>
<dbReference type="Gene3D" id="2.60.40.10">
    <property type="entry name" value="Immunoglobulins"/>
    <property type="match status" value="1"/>
</dbReference>
<feature type="compositionally biased region" description="Basic and acidic residues" evidence="8">
    <location>
        <begin position="491"/>
        <end position="500"/>
    </location>
</feature>
<dbReference type="InterPro" id="IPR038007">
    <property type="entry name" value="RBP-Jkappa_IPT"/>
</dbReference>
<feature type="region of interest" description="Disordered" evidence="8">
    <location>
        <begin position="1036"/>
        <end position="1086"/>
    </location>
</feature>
<dbReference type="GO" id="GO:0005634">
    <property type="term" value="C:nucleus"/>
    <property type="evidence" value="ECO:0007669"/>
    <property type="project" value="UniProtKB-SubCell"/>
</dbReference>
<evidence type="ECO:0000256" key="3">
    <source>
        <dbReference type="ARBA" id="ARBA00023015"/>
    </source>
</evidence>
<dbReference type="InterPro" id="IPR036358">
    <property type="entry name" value="BTD_sf"/>
</dbReference>
<organism evidence="11 12">
    <name type="scientific">Gonapodya prolifera (strain JEL478)</name>
    <name type="common">Monoblepharis prolifera</name>
    <dbReference type="NCBI Taxonomy" id="1344416"/>
    <lineage>
        <taxon>Eukaryota</taxon>
        <taxon>Fungi</taxon>
        <taxon>Fungi incertae sedis</taxon>
        <taxon>Chytridiomycota</taxon>
        <taxon>Chytridiomycota incertae sedis</taxon>
        <taxon>Monoblepharidomycetes</taxon>
        <taxon>Monoblepharidales</taxon>
        <taxon>Gonapodyaceae</taxon>
        <taxon>Gonapodya</taxon>
    </lineage>
</organism>
<evidence type="ECO:0000259" key="10">
    <source>
        <dbReference type="SMART" id="SM01268"/>
    </source>
</evidence>
<evidence type="ECO:0000256" key="4">
    <source>
        <dbReference type="ARBA" id="ARBA00023125"/>
    </source>
</evidence>
<dbReference type="InterPro" id="IPR040159">
    <property type="entry name" value="CLS_fam"/>
</dbReference>
<feature type="compositionally biased region" description="Basic residues" evidence="8">
    <location>
        <begin position="501"/>
        <end position="512"/>
    </location>
</feature>
<sequence>MAVPRDDVGDSAMSTEADDPVTFGSPPSGASQMGSEKSIPITNKERGSHVGGAIGPHRANGTQRGDSLAGNAKGGSITGSTENGGGTLCSGLEGVSAQRDLEPSAANGNRGGLEATAIKLGMAQGGAGPAGDGAGNGTSSQVAGTPAAPDSLLAALESRLETIERSFARIAGLQNVADEPSKGMNDANTTSVSSHATNSIPAPASETVDGISLSKAIADVFHRSSQMRNTSVLHPTALRTPLPVTLTIPAPDPRDAELQRLREELSNAHRQLSQRTQNQGHQHTGSTSSSTHSTALVVAETLTESQRGAQLQLEIDLRRHRIDLADALDRCVTLEMTLASALDERATSEAQNEVLRGDLRDYNTLRLEHVHLLDRVAGLEEELRQGRAEKARQEMTIRRLSSTATANVKAPLTRQDQEKHDEAMVDSIFARGLHNLDAFAELVTSRPPTRPSTPPPPPNPIPSFQNLRSASTSAPSRQITQRLDVKATTSSKEREKEALARARRKEPVRRKSPSVSPEESATNSDSDATDSEANSDDESGSELSDETYSEPKKVIPGSGTRRSGRNPNAVPRKKEEDPVKRIAKAKDKEPPSRPPSTRGQPPKAGSAPALPVVDPHQQIRKRKNSLDQSSSLPSAKRVKEDESSVSPSAKPAPPAVSSIPGVSTSPNKLAPERTPQPGEKRKADSPPTTSSRPPNNSQFAQSLPSVELLNADITVPPPTIDDGEETLTGGIGPLIDNAAAAKIVNQYLEDANFTSYLTVATPVVAQKSYGTEKRFLVPPPKIHIGGPYWELQPDNPPPLTLSGRLVTYSAATNEVSDIAPTKKAKVEKDEDRIPSRIQCTDWVIADVHAPGKPEFEAIGVLKGLHFGHEQIGEICARMAIKTNTGRVLAMANSAPIRVISKPSKHAGSDVKNSVFPRTPVCLFNRTKSQTANTRYLTGSDDTEDFIAAADTWDKWLVLPAEWLNPPSGSPQFPPPPKGDMVADERLRSYSYTVPKGERIPLQYNTKVVLRHTDYRLTSVRFNLRIVEGKSFVQDRNWQGRRSQNGPPGSGGLPGSDSDVEEPEDGEKDERSLRPPRKAPSAVSKPAMGSRSSLEWVSELHRVAFEVDGRDGFFMTNTDQGIKIIQSKRVKSDLQYWDIGESAAWSITTVASLTYGFYLRKELLIADPPVNPFFPRPMFYKKLMLNGHLLTIHGENFNLHHSLRIYFGTTQATQAQIRSGNLIIARMPPQVLIKRENRKGQEVDDHMEVVIVRGDGVVFPTGVSV</sequence>
<keyword evidence="12" id="KW-1185">Reference proteome</keyword>
<dbReference type="InterPro" id="IPR015350">
    <property type="entry name" value="Beta-trefoil_DNA-bd_dom"/>
</dbReference>
<feature type="compositionally biased region" description="Acidic residues" evidence="8">
    <location>
        <begin position="527"/>
        <end position="548"/>
    </location>
</feature>
<dbReference type="GO" id="GO:0000978">
    <property type="term" value="F:RNA polymerase II cis-regulatory region sequence-specific DNA binding"/>
    <property type="evidence" value="ECO:0007669"/>
    <property type="project" value="InterPro"/>
</dbReference>
<dbReference type="Gene3D" id="2.60.40.1450">
    <property type="entry name" value="LAG1, DNA binding domain"/>
    <property type="match status" value="1"/>
</dbReference>
<feature type="region of interest" description="Disordered" evidence="8">
    <location>
        <begin position="124"/>
        <end position="146"/>
    </location>
</feature>
<feature type="region of interest" description="Disordered" evidence="8">
    <location>
        <begin position="267"/>
        <end position="293"/>
    </location>
</feature>
<keyword evidence="7" id="KW-0175">Coiled coil</keyword>
<feature type="compositionally biased region" description="Gly residues" evidence="8">
    <location>
        <begin position="72"/>
        <end position="88"/>
    </location>
</feature>
<dbReference type="EMBL" id="KQ965768">
    <property type="protein sequence ID" value="KXS14627.1"/>
    <property type="molecule type" value="Genomic_DNA"/>
</dbReference>
<feature type="coiled-coil region" evidence="7">
    <location>
        <begin position="362"/>
        <end position="396"/>
    </location>
</feature>
<keyword evidence="6" id="KW-0539">Nucleus</keyword>
<accession>A0A139ACX3</accession>
<dbReference type="PANTHER" id="PTHR10665">
    <property type="entry name" value="RECOMBINING BINDING PROTEIN SUPPRESSOR OF HAIRLESS"/>
    <property type="match status" value="1"/>
</dbReference>
<dbReference type="OrthoDB" id="5600360at2759"/>
<keyword evidence="5" id="KW-0804">Transcription</keyword>
<evidence type="ECO:0000259" key="9">
    <source>
        <dbReference type="SMART" id="SM01267"/>
    </source>
</evidence>
<feature type="compositionally biased region" description="Pro residues" evidence="8">
    <location>
        <begin position="448"/>
        <end position="461"/>
    </location>
</feature>
<feature type="region of interest" description="Disordered" evidence="8">
    <location>
        <begin position="444"/>
        <end position="699"/>
    </location>
</feature>
<feature type="domain" description="RBP-J/Cbf11/Cbf12 DNA binding" evidence="9">
    <location>
        <begin position="756"/>
        <end position="914"/>
    </location>
</feature>
<evidence type="ECO:0000256" key="8">
    <source>
        <dbReference type="SAM" id="MobiDB-lite"/>
    </source>
</evidence>
<feature type="domain" description="Beta-trefoil DNA-binding" evidence="10">
    <location>
        <begin position="912"/>
        <end position="1144"/>
    </location>
</feature>
<feature type="compositionally biased region" description="Low complexity" evidence="8">
    <location>
        <begin position="685"/>
        <end position="697"/>
    </location>
</feature>
<dbReference type="Pfam" id="PF09271">
    <property type="entry name" value="LAG1-DNAbind"/>
    <property type="match status" value="1"/>
</dbReference>
<evidence type="ECO:0000256" key="5">
    <source>
        <dbReference type="ARBA" id="ARBA00023163"/>
    </source>
</evidence>
<dbReference type="OMA" id="IGPMERR"/>
<feature type="region of interest" description="Disordered" evidence="8">
    <location>
        <begin position="1"/>
        <end position="110"/>
    </location>
</feature>
<evidence type="ECO:0000256" key="1">
    <source>
        <dbReference type="ARBA" id="ARBA00004123"/>
    </source>
</evidence>
<comment type="similarity">
    <text evidence="2">Belongs to the Su(H) family.</text>
</comment>
<dbReference type="SUPFAM" id="SSF81296">
    <property type="entry name" value="E set domains"/>
    <property type="match status" value="1"/>
</dbReference>
<feature type="compositionally biased region" description="Polar residues" evidence="8">
    <location>
        <begin position="464"/>
        <end position="481"/>
    </location>
</feature>
<dbReference type="InterPro" id="IPR015351">
    <property type="entry name" value="RBP-J/Cbf11/Cbf12_DNA-bd"/>
</dbReference>
<dbReference type="Proteomes" id="UP000070544">
    <property type="component" value="Unassembled WGS sequence"/>
</dbReference>
<name>A0A139ACX3_GONPJ</name>
<dbReference type="InterPro" id="IPR013783">
    <property type="entry name" value="Ig-like_fold"/>
</dbReference>